<keyword evidence="1 4" id="KW-0732">Signal</keyword>
<gene>
    <name evidence="4" type="primary">bamE</name>
    <name evidence="8" type="ORF">Metal_1311</name>
</gene>
<dbReference type="PANTHER" id="PTHR37482">
    <property type="entry name" value="OUTER MEMBRANE PROTEIN ASSEMBLY FACTOR BAME"/>
    <property type="match status" value="1"/>
</dbReference>
<dbReference type="InterPro" id="IPR037873">
    <property type="entry name" value="BamE-like"/>
</dbReference>
<keyword evidence="4" id="KW-0449">Lipoprotein</keyword>
<name>H8GJB9_METAL</name>
<feature type="chain" id="PRO_5009014043" description="Outer membrane protein assembly factor BamE" evidence="6">
    <location>
        <begin position="18"/>
        <end position="202"/>
    </location>
</feature>
<evidence type="ECO:0000313" key="9">
    <source>
        <dbReference type="Proteomes" id="UP000005090"/>
    </source>
</evidence>
<dbReference type="InterPro" id="IPR007450">
    <property type="entry name" value="BamE_dom"/>
</dbReference>
<dbReference type="STRING" id="686340.Metal_1311"/>
<dbReference type="GO" id="GO:1990063">
    <property type="term" value="C:Bam protein complex"/>
    <property type="evidence" value="ECO:0007669"/>
    <property type="project" value="TreeGrafter"/>
</dbReference>
<dbReference type="Pfam" id="PF04355">
    <property type="entry name" value="BamE"/>
    <property type="match status" value="1"/>
</dbReference>
<feature type="domain" description="Outer membrane protein assembly factor BamE" evidence="7">
    <location>
        <begin position="37"/>
        <end position="103"/>
    </location>
</feature>
<evidence type="ECO:0000259" key="7">
    <source>
        <dbReference type="Pfam" id="PF04355"/>
    </source>
</evidence>
<sequence>MRKFLLYFTLLAGMAVASCSTVLNNLPGVYRVDVQQGNIVDQSMVDQLRPGMSKRQVLYIMGSPMLKESFRENRWEYLYSNQPGGEPRQQKRLILIFEGDSVVGLQGDFKPSKLPVLKPSPDATVEVPKRNLDESLWGTIKGWFGTDKSAAASQQESEKENAPAEESKSLWESLTGWMRSDEGDEPQKGEGQGVTPADAEGE</sequence>
<dbReference type="GO" id="GO:0030674">
    <property type="term" value="F:protein-macromolecule adaptor activity"/>
    <property type="evidence" value="ECO:0007669"/>
    <property type="project" value="TreeGrafter"/>
</dbReference>
<evidence type="ECO:0000256" key="2">
    <source>
        <dbReference type="ARBA" id="ARBA00023136"/>
    </source>
</evidence>
<organism evidence="8 9">
    <name type="scientific">Methylomicrobium album BG8</name>
    <dbReference type="NCBI Taxonomy" id="686340"/>
    <lineage>
        <taxon>Bacteria</taxon>
        <taxon>Pseudomonadati</taxon>
        <taxon>Pseudomonadota</taxon>
        <taxon>Gammaproteobacteria</taxon>
        <taxon>Methylococcales</taxon>
        <taxon>Methylococcaceae</taxon>
        <taxon>Methylomicrobium</taxon>
    </lineage>
</organism>
<dbReference type="GO" id="GO:0043165">
    <property type="term" value="P:Gram-negative-bacterium-type cell outer membrane assembly"/>
    <property type="evidence" value="ECO:0007669"/>
    <property type="project" value="UniProtKB-UniRule"/>
</dbReference>
<evidence type="ECO:0000256" key="6">
    <source>
        <dbReference type="SAM" id="SignalP"/>
    </source>
</evidence>
<evidence type="ECO:0000256" key="3">
    <source>
        <dbReference type="ARBA" id="ARBA00023237"/>
    </source>
</evidence>
<feature type="compositionally biased region" description="Basic and acidic residues" evidence="5">
    <location>
        <begin position="156"/>
        <end position="169"/>
    </location>
</feature>
<protein>
    <recommendedName>
        <fullName evidence="4">Outer membrane protein assembly factor BamE</fullName>
    </recommendedName>
</protein>
<dbReference type="Proteomes" id="UP000005090">
    <property type="component" value="Chromosome"/>
</dbReference>
<accession>H8GJB9</accession>
<feature type="compositionally biased region" description="Basic and acidic residues" evidence="5">
    <location>
        <begin position="179"/>
        <end position="188"/>
    </location>
</feature>
<evidence type="ECO:0000256" key="4">
    <source>
        <dbReference type="HAMAP-Rule" id="MF_00925"/>
    </source>
</evidence>
<dbReference type="InterPro" id="IPR026592">
    <property type="entry name" value="BamE"/>
</dbReference>
<dbReference type="Gene3D" id="3.30.1450.10">
    <property type="match status" value="1"/>
</dbReference>
<dbReference type="eggNOG" id="COG2913">
    <property type="taxonomic scope" value="Bacteria"/>
</dbReference>
<feature type="signal peptide" evidence="6">
    <location>
        <begin position="1"/>
        <end position="17"/>
    </location>
</feature>
<keyword evidence="3 4" id="KW-0998">Cell outer membrane</keyword>
<proteinExistence type="inferred from homology"/>
<keyword evidence="2 4" id="KW-0472">Membrane</keyword>
<dbReference type="HOGENOM" id="CLU_083835_1_2_6"/>
<comment type="subcellular location">
    <subcellularLocation>
        <location evidence="4">Cell outer membrane</location>
        <topology evidence="4">Lipid-anchor</topology>
    </subcellularLocation>
</comment>
<dbReference type="GO" id="GO:0051205">
    <property type="term" value="P:protein insertion into membrane"/>
    <property type="evidence" value="ECO:0007669"/>
    <property type="project" value="UniProtKB-UniRule"/>
</dbReference>
<comment type="subunit">
    <text evidence="4">Part of the Bam complex.</text>
</comment>
<keyword evidence="4" id="KW-0564">Palmitate</keyword>
<reference evidence="8 9" key="1">
    <citation type="journal article" date="2013" name="Genome Announc.">
        <title>Genome Sequence of the Obligate Gammaproteobacterial Methanotroph Methylomicrobium album Strain BG8.</title>
        <authorList>
            <person name="Kits K.D."/>
            <person name="Kalyuzhnaya M.G."/>
            <person name="Klotz M.G."/>
            <person name="Jetten M.S."/>
            <person name="Op den Camp H.J."/>
            <person name="Vuilleumier S."/>
            <person name="Bringel F."/>
            <person name="Dispirito A.A."/>
            <person name="Murrell J.C."/>
            <person name="Bruce D."/>
            <person name="Cheng J.F."/>
            <person name="Copeland A."/>
            <person name="Goodwin L."/>
            <person name="Hauser L."/>
            <person name="Lajus A."/>
            <person name="Land M.L."/>
            <person name="Lapidus A."/>
            <person name="Lucas S."/>
            <person name="Medigue C."/>
            <person name="Pitluck S."/>
            <person name="Woyke T."/>
            <person name="Zeytun A."/>
            <person name="Stein L.Y."/>
        </authorList>
    </citation>
    <scope>NUCLEOTIDE SEQUENCE [LARGE SCALE GENOMIC DNA]</scope>
    <source>
        <strain evidence="8 9">BG8</strain>
    </source>
</reference>
<dbReference type="AlphaFoldDB" id="H8GJB9"/>
<comment type="function">
    <text evidence="4">Part of the outer membrane protein assembly complex, which is involved in assembly and insertion of beta-barrel proteins into the outer membrane.</text>
</comment>
<evidence type="ECO:0000313" key="8">
    <source>
        <dbReference type="EMBL" id="EIC29109.1"/>
    </source>
</evidence>
<dbReference type="EMBL" id="CM001475">
    <property type="protein sequence ID" value="EIC29109.1"/>
    <property type="molecule type" value="Genomic_DNA"/>
</dbReference>
<evidence type="ECO:0000256" key="5">
    <source>
        <dbReference type="SAM" id="MobiDB-lite"/>
    </source>
</evidence>
<dbReference type="RefSeq" id="WP_005370734.1">
    <property type="nucleotide sequence ID" value="NZ_CM001475.1"/>
</dbReference>
<dbReference type="PROSITE" id="PS51257">
    <property type="entry name" value="PROKAR_LIPOPROTEIN"/>
    <property type="match status" value="1"/>
</dbReference>
<dbReference type="HAMAP" id="MF_00925">
    <property type="entry name" value="OM_assembly_BamE"/>
    <property type="match status" value="1"/>
</dbReference>
<evidence type="ECO:0000256" key="1">
    <source>
        <dbReference type="ARBA" id="ARBA00022729"/>
    </source>
</evidence>
<keyword evidence="9" id="KW-1185">Reference proteome</keyword>
<dbReference type="PANTHER" id="PTHR37482:SF1">
    <property type="entry name" value="OUTER MEMBRANE PROTEIN ASSEMBLY FACTOR BAME"/>
    <property type="match status" value="1"/>
</dbReference>
<feature type="region of interest" description="Disordered" evidence="5">
    <location>
        <begin position="148"/>
        <end position="202"/>
    </location>
</feature>
<comment type="similarity">
    <text evidence="4">Belongs to the BamE family.</text>
</comment>